<evidence type="ECO:0000313" key="2">
    <source>
        <dbReference type="EMBL" id="MBC9208610.1"/>
    </source>
</evidence>
<dbReference type="RefSeq" id="WP_187785763.1">
    <property type="nucleotide sequence ID" value="NZ_JACTVA010000035.1"/>
</dbReference>
<dbReference type="Proteomes" id="UP000626026">
    <property type="component" value="Unassembled WGS sequence"/>
</dbReference>
<sequence>MQRRMILAMTACLALPSGLAMAQAPAGTQPVRLRGVLDSIDPATLEMTTRDGAKVTARLPENLRVSQMMAAKLSDIQADSYVGSAAVPQPDGTLRALQVTIFPPAARGVGEGHRPWDLGGSSTMTNGTVASMTNGTVGSVGTGQDMVLTVRYAGGEQRILVPEDVPVVTFGPGERAMLVPGAQIILSGSRAADGAVTAASVTVGKDGLVPPN</sequence>
<evidence type="ECO:0008006" key="4">
    <source>
        <dbReference type="Google" id="ProtNLM"/>
    </source>
</evidence>
<proteinExistence type="predicted"/>
<evidence type="ECO:0000256" key="1">
    <source>
        <dbReference type="SAM" id="SignalP"/>
    </source>
</evidence>
<feature type="chain" id="PRO_5047209585" description="DUF5666 domain-containing protein" evidence="1">
    <location>
        <begin position="23"/>
        <end position="212"/>
    </location>
</feature>
<dbReference type="EMBL" id="JACTVA010000035">
    <property type="protein sequence ID" value="MBC9208610.1"/>
    <property type="molecule type" value="Genomic_DNA"/>
</dbReference>
<accession>A0ABR7RPT1</accession>
<comment type="caution">
    <text evidence="2">The sequence shown here is derived from an EMBL/GenBank/DDBJ whole genome shotgun (WGS) entry which is preliminary data.</text>
</comment>
<feature type="signal peptide" evidence="1">
    <location>
        <begin position="1"/>
        <end position="22"/>
    </location>
</feature>
<keyword evidence="1" id="KW-0732">Signal</keyword>
<keyword evidence="3" id="KW-1185">Reference proteome</keyword>
<reference evidence="2 3" key="1">
    <citation type="journal article" date="2013" name="Int. J. Syst. Evol. Microbiol.">
        <title>Roseomonas aerophila sp. nov., isolated from air.</title>
        <authorList>
            <person name="Kim S.J."/>
            <person name="Weon H.Y."/>
            <person name="Ahn J.H."/>
            <person name="Hong S.B."/>
            <person name="Seok S.J."/>
            <person name="Whang K.S."/>
            <person name="Kwon S.W."/>
        </authorList>
    </citation>
    <scope>NUCLEOTIDE SEQUENCE [LARGE SCALE GENOMIC DNA]</scope>
    <source>
        <strain evidence="2 3">NBRC 108923</strain>
    </source>
</reference>
<organism evidence="2 3">
    <name type="scientific">Teichococcus aerophilus</name>
    <dbReference type="NCBI Taxonomy" id="1224513"/>
    <lineage>
        <taxon>Bacteria</taxon>
        <taxon>Pseudomonadati</taxon>
        <taxon>Pseudomonadota</taxon>
        <taxon>Alphaproteobacteria</taxon>
        <taxon>Acetobacterales</taxon>
        <taxon>Roseomonadaceae</taxon>
        <taxon>Roseomonas</taxon>
    </lineage>
</organism>
<protein>
    <recommendedName>
        <fullName evidence="4">DUF5666 domain-containing protein</fullName>
    </recommendedName>
</protein>
<name>A0ABR7RPT1_9PROT</name>
<gene>
    <name evidence="2" type="ORF">IBL26_17305</name>
</gene>
<evidence type="ECO:0000313" key="3">
    <source>
        <dbReference type="Proteomes" id="UP000626026"/>
    </source>
</evidence>